<organism evidence="3 4">
    <name type="scientific">Aurantiacibacter xanthus</name>
    <dbReference type="NCBI Taxonomy" id="1784712"/>
    <lineage>
        <taxon>Bacteria</taxon>
        <taxon>Pseudomonadati</taxon>
        <taxon>Pseudomonadota</taxon>
        <taxon>Alphaproteobacteria</taxon>
        <taxon>Sphingomonadales</taxon>
        <taxon>Erythrobacteraceae</taxon>
        <taxon>Aurantiacibacter</taxon>
    </lineage>
</organism>
<protein>
    <submittedName>
        <fullName evidence="3">Uncharacterized protein</fullName>
    </submittedName>
</protein>
<feature type="region of interest" description="Disordered" evidence="1">
    <location>
        <begin position="348"/>
        <end position="368"/>
    </location>
</feature>
<dbReference type="Proteomes" id="UP000265366">
    <property type="component" value="Unassembled WGS sequence"/>
</dbReference>
<dbReference type="SUPFAM" id="SSF48452">
    <property type="entry name" value="TPR-like"/>
    <property type="match status" value="2"/>
</dbReference>
<dbReference type="AlphaFoldDB" id="A0A3A1PE77"/>
<dbReference type="EMBL" id="QXFM01000015">
    <property type="protein sequence ID" value="RIV91868.1"/>
    <property type="molecule type" value="Genomic_DNA"/>
</dbReference>
<dbReference type="PROSITE" id="PS51257">
    <property type="entry name" value="PROKAR_LIPOPROTEIN"/>
    <property type="match status" value="1"/>
</dbReference>
<dbReference type="Pfam" id="PF13432">
    <property type="entry name" value="TPR_16"/>
    <property type="match status" value="1"/>
</dbReference>
<feature type="chain" id="PRO_5017179635" evidence="2">
    <location>
        <begin position="25"/>
        <end position="368"/>
    </location>
</feature>
<gene>
    <name evidence="3" type="ORF">D2V17_02210</name>
</gene>
<accession>A0A3A1PE77</accession>
<evidence type="ECO:0000256" key="1">
    <source>
        <dbReference type="SAM" id="MobiDB-lite"/>
    </source>
</evidence>
<comment type="caution">
    <text evidence="3">The sequence shown here is derived from an EMBL/GenBank/DDBJ whole genome shotgun (WGS) entry which is preliminary data.</text>
</comment>
<keyword evidence="4" id="KW-1185">Reference proteome</keyword>
<evidence type="ECO:0000313" key="4">
    <source>
        <dbReference type="Proteomes" id="UP000265366"/>
    </source>
</evidence>
<keyword evidence="2" id="KW-0732">Signal</keyword>
<sequence length="368" mass="39757">MMTKRPLAALTLALLLTACDSSVADHRGDAEAAFANQDYFAARDAAQQALRDDPKDAAALELLARTQLAMGQGRDALLTLDRLANLKAVPADAALLRAEAQLQAGETREAVALIANDQSAEAWRLRALAASQEGNEAEMLAAFAKGREAEGDKFKLIVAEASWYLSQGDAEAARPLVAQAQKAAPGRIETLFITAQLAQLDEDSELASRAYLGILDITPLDRPALLGAIGAMANLGRIDLLRPLVERGTKAYPNDVEFIFLDARVKAEDGNWEAVRDELQQHESLIAGHYDARGLYGEALRRLGQSELARAQLAPVFRQTPDNAEVRRSYAEVLLDTGDKDEARRVIEPLANGPEGTAEDRALLAKAR</sequence>
<dbReference type="Gene3D" id="1.25.40.10">
    <property type="entry name" value="Tetratricopeptide repeat domain"/>
    <property type="match status" value="1"/>
</dbReference>
<name>A0A3A1PE77_9SPHN</name>
<reference evidence="3 4" key="1">
    <citation type="submission" date="2018-08" db="EMBL/GenBank/DDBJ databases">
        <title>Erythrobacter zhengii sp.nov., a bacterium isolated from deep-sea sediment.</title>
        <authorList>
            <person name="Fang C."/>
            <person name="Wu Y.-H."/>
            <person name="Sun C."/>
            <person name="Wang H."/>
            <person name="Cheng H."/>
            <person name="Meng F.-X."/>
            <person name="Wang C.-S."/>
            <person name="Xu X.-W."/>
        </authorList>
    </citation>
    <scope>NUCLEOTIDE SEQUENCE [LARGE SCALE GENOMIC DNA]</scope>
    <source>
        <strain evidence="3 4">CCTCC AB 2015396</strain>
    </source>
</reference>
<feature type="compositionally biased region" description="Basic and acidic residues" evidence="1">
    <location>
        <begin position="358"/>
        <end position="368"/>
    </location>
</feature>
<proteinExistence type="predicted"/>
<dbReference type="InterPro" id="IPR011990">
    <property type="entry name" value="TPR-like_helical_dom_sf"/>
</dbReference>
<feature type="signal peptide" evidence="2">
    <location>
        <begin position="1"/>
        <end position="24"/>
    </location>
</feature>
<evidence type="ECO:0000256" key="2">
    <source>
        <dbReference type="SAM" id="SignalP"/>
    </source>
</evidence>
<evidence type="ECO:0000313" key="3">
    <source>
        <dbReference type="EMBL" id="RIV91868.1"/>
    </source>
</evidence>